<feature type="region of interest" description="Disordered" evidence="5">
    <location>
        <begin position="2845"/>
        <end position="2873"/>
    </location>
</feature>
<dbReference type="OrthoDB" id="9946071at2759"/>
<dbReference type="InterPro" id="IPR049883">
    <property type="entry name" value="NOTCH1_EGF-like"/>
</dbReference>
<sequence>MRVFGSRGLRSSLLPLAAASLQWLWILTSHATEWSDEFANPASAECQCNGTITGCPTEGRYFLYNDSFSLHGYTLNASIPETDLDARRHECAVLCLAHPACTGFEYRVDSERRCEVHMSFAKLPPPEERNSTTTKCVRRKGGANKIDPAACRLDNVTEPIFSLADVSSWDDPPYSSDPINPPTFVRRALCSEECIKDRRCTGIDFTAGGTAPECRLLYSLVNSGDPSFTDRVCFYKSGLPVPALEPPVFYHYDVAIITLTVSFGETVSAGFAPANESFATNGTLTDIRSVAGNDTIYEAVIVPDAPPVGSSDNITFMQLTVMHGIVMDDFENPNPNTNLSFARGPLFNAFLSSPQSAWQSAPVELTVTFDRDIGVFDPAGFSFWAHSFDLSASGSVSVSNVRLQPNSATVDILPSIEGKVKIWFLSGFAFDAYIPGRSSYVSPMLELDFVYPFNVTLSSAKSLWESLPIELAIAFDKPVSDADFSLADLVLSLDPYDPGFGGSVNVIASNLRRTPASGPFTHALVDLEPTVDGNVTVVLPFDTVSDADRPIRGNNPAQLVLEYRTPVPTAVLYIEGASSNTTAAYPISVNVTFSKKVTIDDIAKLELVNSQLVGSGPGAITRVSDNSFYFAVEPTGETVTITAGQGLAVDDVSQPNNRSLPLVVTFDYINSLAALDWVTNVTLSMANTLFNTASFQVTLTFSKAIVDTDFSTKFLIDSSPVTAMSLQRLGATEYTATLAVPASKGDGDVMAVELDERAVTDTDGLTNRASNTLSVEYDPMPPDITISSSSAPATRHQDFFVDVAVSEVVQPFTTSIFTVVNAAIVSMADNPSQANAKILEVRAATEGTVTITVEVGQVADIVGNTNHRISTLSLEYDITPPSLVFNPASVSATEEAVGVSVTSSEASDVFCQPLKPADIATYTASDFDLINVPPATSISPKQERRAVGPAAFAGAFSFSALVPDTTHNISCIAIDVAGNVMDKAAALTVKTTAIIPPRVLVPNSNDTVVITNDRHLLTLHFSEAVRDINTANIVVSNAALIDSSIREQLYLDLVLEVSTQGPVSVTLNEGAVRDSYGSKNIFYTYTGLFYDIDECATGGHNCSDTCHNTLGGFICHCPASARLQTDMATCLVQASIQSVDVSRAPHTGIQLSVALTGSRLSPTDELILFPLTTATPQAHSSSLLQLISTNAVDTFYLLPCAGDTNTTTTLSCGPMEYATPHGYIVALCHEEWIPLSPNTLLQQRYTQLAATPDAVLAGQLSIDGGEVSGSAACQSLTYLMDSDPSAFVEEIVVPGTQPLASASEPLSVVSFSPTTLNEAELQTINILADAFDVGRDRFKIATCGECATSEGFGLTCDSSLVCITVVHRIAPELCLCKCDASLTLDGDCLADHSFSPAHAANFTIVPQSVFVSAVEYVEQRHPPQTGSSLQLTVRGHHLDPSRDRLALVPSEGDDFTCGGDQQPSTLTSLIVHCSWFTEHLVCDNMTLPHAGSFKACLCDGTQQGSCLGSADFSIEPAVDSVLQTYSGMVCGQACVTATECETFTQSQPSCGPRCGNGVVEASEDCDDGNNLSQDGCDSRCKTESGDALYPLPRLISAETSYSPATATVCFEAPLPAPFDRDLCSSVDNIGVFGSKTQCVWATPDKRCILIISGGHDATIKHNHGSIKSALRSFDAVHFEAGASMDTLVPTSRVVAADSMSLCSGSSEPLRIDIYTGGSGGRRVLYMFSSDIPELANTLNQNSGWWPAATTIEVPHSVLSQIHEAGEDTLTSTISAENYLGISTKQTVAVGLMKDVCCEMPTLRTTRTTLSFSPTGQMRLRAYPHSHGNGNPESIAGVTWRAHSRTAPWTVIDLTGQDMSRDKLTVRVDTNDVFSSREEFIGRVFDVYANISTTTGCERRASFEVKIDKYGAPDLHLHLQPPLTVALSAASSRPLVTEWFCVWTPLSGSSPFAVSSTRSMPFHSAPELLLRSLRHDAPIHDCLDRSLLASGSSVVPLDPTGTADGTFTLDMGSVADGVYVFAVEASQEMGEGAVVGGAVTVSSSGNEVSFRHIDRSIEMPLSSHAVDLGTSAPTTLTPLVSYGRVQAEEVFAEEISLANGSVPAGTLHPGWIYHAQTDDWHTNIRATLFPFAGSLRADPRSGGVVMVEQYGWEVDPAAKETGRETYTLYLTDSYPITAETRIQTLSFNRLEPSLLVYVNKGDYFVHSKLTDALGSTCFLECVGDADLDWSATSLCDPGWDRHRPTICPFVRVKVVEGIATLADIMGLLDAMRHTDDSAEIASAVIAACDTLSSLGQQAVSPSLLNDMLDFLTAMSKATHPANREEDQILVGEAAERLAILAGESSYTLSAHELVTFLTKLTRLIQPTNKRSAALLLRILPAVMGALAREGVFPDDNEGSTADNSNATQAVARDALALMEDVYENVTALAYRYSLPVWYMQHQFSIYMRQYTDDDMRHGVDRGRVAIPRLPIDALRKSCTKLQRLPNPPDCSNVPHNMHMTLVQFPANPLLVKHNPANVSVISETLTVDLWIDVIRVPRVNVTADAPVMVSFTLPAGTPRGRAFCMYFDEGSQTYVDAGCRVTATTWCACTHMSSFTAAIEALVPLPAEEEDESPPAFDTTLLLNMLLAGNIGFTIATTMLYKFPVLSLWLRDRVDWAPVEDRLKFFFRDRWERTNYDVPICICIPFMRILGCLSVGPIYLSRRRAILFPLLPLFLMWSLLKWLARGCRHAKRKERDAQSPNDPVFEHRRRKRQSHYRDDYESAAWQWDVWDDELQTNDTGGHDGRMIAAAIQAEPEWSSIIDQDLEMHVAQSASMKPSMQRWQSDEIKRMRSMMTFDDNRSGCGLEPIHEGIGEDPEQQQQQVEESGEQQHLPRSKKSVFMHRFTNMQKQLAASLATVRSCRDRKALREKKAVRPFELHVLKEIEMQKYGKIADRLQHTHEGTRRQRFLMSKQQKEQERLEQLDMLLTQAQIDLNLATTHNTESQRREHAQKKEHVRLQKLIEEETSLPPPAAVSVQVVSGLEEDLRDVDLRAIASRHVRETPGGEGEKSHPRDLHEYQRAEAFYMWVSASGRDLCLHPASHFRERKWRGWVDWSGPLKVIDIDTIEMILQEDGDGTITEEIEGNGEAAYNQRSPPIIALYGREPLTQKQHMILKLRPTNMEQDQDTQTHDETNDAEPRRSSKIPIWLKLYDFFDLAPPHVKKDEHVQTVPSGMTALERFLFAAKHSRESAMKAWKELSLSGGQQVERRPEQQTSWFTYEGPLPCSACFCLVNGKPAHLWWTHDGLVLNTEKVDASELLPGPEGEEGHAETQGEERRELIHGHFLEDIVDVSEQAGNVHLTFKDQAEMTITFLDALSADGFARLVRHLQKVVLQALTAAPADASTNAGDVTHRSAVTSIVTATPRMLEPPEPYVAQNLQAEAIAGRLRYQRWKNRKIFDHVVRRDHPLLSVLAYDPFITRAQRFAVLEASLIGILLWASLFYRNECSLAKEIDDYHTHLTNLCSTPSVSYMPSVESILVSLRSTALSLLVPTILYGLFSKFIIEDLLLPAEKSFQMRSWEMMDIAGWTLWTTWNISCVVWLIIFVMGVDDGLMGQWIWASSLGLAYRLVLIPGLSILCVTAILILTKYISVLDPIILLVPSLVDFPHSSRRRRRKQLPTPDYIEHKKDDLEHGEQQDPLVNDSPLSQESPSLGSSEQEELHGVVRPADHTRLSPTTHGRRPSNTDRRQSDSARVSVRSSLGEI</sequence>
<dbReference type="InterPro" id="IPR003609">
    <property type="entry name" value="Pan_app"/>
</dbReference>
<name>A0A0G4EMH2_VITBC</name>
<keyword evidence="6" id="KW-0472">Membrane</keyword>
<dbReference type="VEuPathDB" id="CryptoDB:Vbra_5147"/>
<feature type="signal peptide" evidence="7">
    <location>
        <begin position="1"/>
        <end position="31"/>
    </location>
</feature>
<feature type="compositionally biased region" description="Basic and acidic residues" evidence="5">
    <location>
        <begin position="3661"/>
        <end position="3674"/>
    </location>
</feature>
<evidence type="ECO:0000256" key="7">
    <source>
        <dbReference type="SAM" id="SignalP"/>
    </source>
</evidence>
<dbReference type="PROSITE" id="PS01187">
    <property type="entry name" value="EGF_CA"/>
    <property type="match status" value="1"/>
</dbReference>
<dbReference type="CDD" id="cd00054">
    <property type="entry name" value="EGF_CA"/>
    <property type="match status" value="1"/>
</dbReference>
<evidence type="ECO:0000256" key="2">
    <source>
        <dbReference type="ARBA" id="ARBA00022729"/>
    </source>
</evidence>
<reference evidence="9 10" key="1">
    <citation type="submission" date="2014-11" db="EMBL/GenBank/DDBJ databases">
        <authorList>
            <person name="Zhu J."/>
            <person name="Qi W."/>
            <person name="Song R."/>
        </authorList>
    </citation>
    <scope>NUCLEOTIDE SEQUENCE [LARGE SCALE GENOMIC DNA]</scope>
</reference>
<feature type="domain" description="Apple" evidence="8">
    <location>
        <begin position="55"/>
        <end position="136"/>
    </location>
</feature>
<dbReference type="SUPFAM" id="SSF57184">
    <property type="entry name" value="Growth factor receptor domain"/>
    <property type="match status" value="1"/>
</dbReference>
<dbReference type="Pfam" id="PF13948">
    <property type="entry name" value="DUF4215"/>
    <property type="match status" value="1"/>
</dbReference>
<evidence type="ECO:0000256" key="6">
    <source>
        <dbReference type="SAM" id="Phobius"/>
    </source>
</evidence>
<dbReference type="EMBL" id="CDMY01000264">
    <property type="protein sequence ID" value="CEL98168.1"/>
    <property type="molecule type" value="Genomic_DNA"/>
</dbReference>
<protein>
    <recommendedName>
        <fullName evidence="8">Apple domain-containing protein</fullName>
    </recommendedName>
</protein>
<dbReference type="InParanoid" id="A0A0G4EMH2"/>
<evidence type="ECO:0000313" key="9">
    <source>
        <dbReference type="EMBL" id="CEL98168.1"/>
    </source>
</evidence>
<dbReference type="Proteomes" id="UP000041254">
    <property type="component" value="Unassembled WGS sequence"/>
</dbReference>
<keyword evidence="6" id="KW-1133">Transmembrane helix</keyword>
<keyword evidence="4" id="KW-1015">Disulfide bond</keyword>
<dbReference type="InterPro" id="IPR018097">
    <property type="entry name" value="EGF_Ca-bd_CS"/>
</dbReference>
<feature type="chain" id="PRO_5005187995" description="Apple domain-containing protein" evidence="7">
    <location>
        <begin position="32"/>
        <end position="3742"/>
    </location>
</feature>
<feature type="transmembrane region" description="Helical" evidence="6">
    <location>
        <begin position="3603"/>
        <end position="3624"/>
    </location>
</feature>
<feature type="transmembrane region" description="Helical" evidence="6">
    <location>
        <begin position="3563"/>
        <end position="3583"/>
    </location>
</feature>
<keyword evidence="6" id="KW-0812">Transmembrane</keyword>
<dbReference type="InterPro" id="IPR009030">
    <property type="entry name" value="Growth_fac_rcpt_cys_sf"/>
</dbReference>
<dbReference type="SUPFAM" id="SSF57196">
    <property type="entry name" value="EGF/Laminin"/>
    <property type="match status" value="1"/>
</dbReference>
<dbReference type="NCBIfam" id="TIGR02232">
    <property type="entry name" value="myxo_disulf_rpt"/>
    <property type="match status" value="1"/>
</dbReference>
<feature type="compositionally biased region" description="Polar residues" evidence="5">
    <location>
        <begin position="3682"/>
        <end position="3694"/>
    </location>
</feature>
<dbReference type="PROSITE" id="PS50948">
    <property type="entry name" value="PAN"/>
    <property type="match status" value="1"/>
</dbReference>
<evidence type="ECO:0000259" key="8">
    <source>
        <dbReference type="PROSITE" id="PS50948"/>
    </source>
</evidence>
<proteinExistence type="predicted"/>
<dbReference type="InterPro" id="IPR011936">
    <property type="entry name" value="Myxo_disulph_rpt"/>
</dbReference>
<accession>A0A0G4EMH2</accession>
<dbReference type="GO" id="GO:0005509">
    <property type="term" value="F:calcium ion binding"/>
    <property type="evidence" value="ECO:0007669"/>
    <property type="project" value="InterPro"/>
</dbReference>
<keyword evidence="2 7" id="KW-0732">Signal</keyword>
<evidence type="ECO:0000256" key="4">
    <source>
        <dbReference type="ARBA" id="ARBA00023157"/>
    </source>
</evidence>
<dbReference type="Gene3D" id="2.10.25.10">
    <property type="entry name" value="Laminin"/>
    <property type="match status" value="1"/>
</dbReference>
<feature type="region of interest" description="Disordered" evidence="5">
    <location>
        <begin position="3158"/>
        <end position="3179"/>
    </location>
</feature>
<dbReference type="Pfam" id="PF07645">
    <property type="entry name" value="EGF_CA"/>
    <property type="match status" value="1"/>
</dbReference>
<feature type="transmembrane region" description="Helical" evidence="6">
    <location>
        <begin position="3463"/>
        <end position="3481"/>
    </location>
</feature>
<keyword evidence="3" id="KW-0677">Repeat</keyword>
<evidence type="ECO:0000313" key="10">
    <source>
        <dbReference type="Proteomes" id="UP000041254"/>
    </source>
</evidence>
<dbReference type="SMART" id="SM00179">
    <property type="entry name" value="EGF_CA"/>
    <property type="match status" value="1"/>
</dbReference>
<feature type="compositionally biased region" description="Basic and acidic residues" evidence="5">
    <location>
        <begin position="3166"/>
        <end position="3179"/>
    </location>
</feature>
<dbReference type="InterPro" id="IPR001881">
    <property type="entry name" value="EGF-like_Ca-bd_dom"/>
</dbReference>
<evidence type="ECO:0000256" key="5">
    <source>
        <dbReference type="SAM" id="MobiDB-lite"/>
    </source>
</evidence>
<evidence type="ECO:0000256" key="1">
    <source>
        <dbReference type="ARBA" id="ARBA00022536"/>
    </source>
</evidence>
<feature type="region of interest" description="Disordered" evidence="5">
    <location>
        <begin position="3652"/>
        <end position="3742"/>
    </location>
</feature>
<keyword evidence="1" id="KW-0245">EGF-like domain</keyword>
<evidence type="ECO:0000256" key="3">
    <source>
        <dbReference type="ARBA" id="ARBA00022737"/>
    </source>
</evidence>
<feature type="compositionally biased region" description="Basic and acidic residues" evidence="5">
    <location>
        <begin position="3697"/>
        <end position="3710"/>
    </location>
</feature>
<keyword evidence="10" id="KW-1185">Reference proteome</keyword>
<organism evidence="9 10">
    <name type="scientific">Vitrella brassicaformis (strain CCMP3155)</name>
    <dbReference type="NCBI Taxonomy" id="1169540"/>
    <lineage>
        <taxon>Eukaryota</taxon>
        <taxon>Sar</taxon>
        <taxon>Alveolata</taxon>
        <taxon>Colpodellida</taxon>
        <taxon>Vitrellaceae</taxon>
        <taxon>Vitrella</taxon>
    </lineage>
</organism>
<gene>
    <name evidence="9" type="ORF">Vbra_5147</name>
</gene>